<dbReference type="InterPro" id="IPR015943">
    <property type="entry name" value="WD40/YVTN_repeat-like_dom_sf"/>
</dbReference>
<proteinExistence type="inferred from homology"/>
<dbReference type="Gene3D" id="2.130.10.10">
    <property type="entry name" value="YVTN repeat-like/Quinoprotein amine dehydrogenase"/>
    <property type="match status" value="1"/>
</dbReference>
<keyword evidence="3" id="KW-0217">Developmental protein</keyword>
<dbReference type="InterPro" id="IPR016201">
    <property type="entry name" value="PSI"/>
</dbReference>
<keyword evidence="12" id="KW-0325">Glycoprotein</keyword>
<dbReference type="Bgee" id="ENSLACG00000003586">
    <property type="expression patterns" value="Expressed in chordate pharynx and 5 other cell types or tissues"/>
</dbReference>
<evidence type="ECO:0000259" key="16">
    <source>
        <dbReference type="PROSITE" id="PS51004"/>
    </source>
</evidence>
<evidence type="ECO:0000256" key="6">
    <source>
        <dbReference type="ARBA" id="ARBA00022729"/>
    </source>
</evidence>
<evidence type="ECO:0000256" key="11">
    <source>
        <dbReference type="ARBA" id="ARBA00023157"/>
    </source>
</evidence>
<keyword evidence="5" id="KW-0812">Transmembrane</keyword>
<keyword evidence="10" id="KW-0472">Membrane</keyword>
<keyword evidence="6" id="KW-0732">Signal</keyword>
<dbReference type="Gene3D" id="2.60.40.10">
    <property type="entry name" value="Immunoglobulins"/>
    <property type="match status" value="1"/>
</dbReference>
<dbReference type="PROSITE" id="PS51004">
    <property type="entry name" value="SEMA"/>
    <property type="match status" value="1"/>
</dbReference>
<feature type="domain" description="Sema" evidence="16">
    <location>
        <begin position="1"/>
        <end position="469"/>
    </location>
</feature>
<evidence type="ECO:0000256" key="9">
    <source>
        <dbReference type="ARBA" id="ARBA00022989"/>
    </source>
</evidence>
<keyword evidence="11" id="KW-1015">Disulfide bond</keyword>
<keyword evidence="9" id="KW-1133">Transmembrane helix</keyword>
<evidence type="ECO:0000256" key="7">
    <source>
        <dbReference type="ARBA" id="ARBA00022782"/>
    </source>
</evidence>
<dbReference type="GO" id="GO:0000122">
    <property type="term" value="P:negative regulation of transcription by RNA polymerase II"/>
    <property type="evidence" value="ECO:0007669"/>
    <property type="project" value="TreeGrafter"/>
</dbReference>
<dbReference type="InterPro" id="IPR013783">
    <property type="entry name" value="Ig-like_fold"/>
</dbReference>
<dbReference type="SUPFAM" id="SSF103575">
    <property type="entry name" value="Plexin repeat"/>
    <property type="match status" value="1"/>
</dbReference>
<dbReference type="Pfam" id="PF01403">
    <property type="entry name" value="Sema"/>
    <property type="match status" value="1"/>
</dbReference>
<evidence type="ECO:0000256" key="8">
    <source>
        <dbReference type="ARBA" id="ARBA00022902"/>
    </source>
</evidence>
<dbReference type="FunFam" id="2.130.10.10:FF:000033">
    <property type="entry name" value="Semaphorin 4B"/>
    <property type="match status" value="1"/>
</dbReference>
<evidence type="ECO:0000256" key="5">
    <source>
        <dbReference type="ARBA" id="ARBA00022692"/>
    </source>
</evidence>
<evidence type="ECO:0000313" key="18">
    <source>
        <dbReference type="Proteomes" id="UP000008672"/>
    </source>
</evidence>
<feature type="domain" description="Ig-like" evidence="15">
    <location>
        <begin position="554"/>
        <end position="658"/>
    </location>
</feature>
<evidence type="ECO:0000256" key="3">
    <source>
        <dbReference type="ARBA" id="ARBA00022473"/>
    </source>
</evidence>
<dbReference type="EMBL" id="AFYH01161111">
    <property type="status" value="NOT_ANNOTATED_CDS"/>
    <property type="molecule type" value="Genomic_DNA"/>
</dbReference>
<dbReference type="CDD" id="cd00096">
    <property type="entry name" value="Ig"/>
    <property type="match status" value="1"/>
</dbReference>
<dbReference type="EMBL" id="AFYH01161109">
    <property type="status" value="NOT_ANNOTATED_CDS"/>
    <property type="molecule type" value="Genomic_DNA"/>
</dbReference>
<dbReference type="InterPro" id="IPR002165">
    <property type="entry name" value="Plexin_repeat"/>
</dbReference>
<dbReference type="PROSITE" id="PS50835">
    <property type="entry name" value="IG_LIKE"/>
    <property type="match status" value="1"/>
</dbReference>
<dbReference type="GO" id="GO:0001755">
    <property type="term" value="P:neural crest cell migration"/>
    <property type="evidence" value="ECO:0007669"/>
    <property type="project" value="TreeGrafter"/>
</dbReference>
<evidence type="ECO:0000256" key="1">
    <source>
        <dbReference type="ARBA" id="ARBA00004479"/>
    </source>
</evidence>
<dbReference type="SUPFAM" id="SSF101912">
    <property type="entry name" value="Sema domain"/>
    <property type="match status" value="1"/>
</dbReference>
<keyword evidence="18" id="KW-1185">Reference proteome</keyword>
<dbReference type="EMBL" id="AFYH01161113">
    <property type="status" value="NOT_ANNOTATED_CDS"/>
    <property type="molecule type" value="Genomic_DNA"/>
</dbReference>
<dbReference type="GO" id="GO:0030215">
    <property type="term" value="F:semaphorin receptor binding"/>
    <property type="evidence" value="ECO:0007669"/>
    <property type="project" value="InterPro"/>
</dbReference>
<name>H3A307_LATCH</name>
<keyword evidence="4" id="KW-0597">Phosphoprotein</keyword>
<dbReference type="EMBL" id="AFYH01161112">
    <property type="status" value="NOT_ANNOTATED_CDS"/>
    <property type="molecule type" value="Genomic_DNA"/>
</dbReference>
<dbReference type="SMART" id="SM00630">
    <property type="entry name" value="Sema"/>
    <property type="match status" value="1"/>
</dbReference>
<comment type="similarity">
    <text evidence="2">Belongs to the semaphorin family.</text>
</comment>
<dbReference type="PANTHER" id="PTHR11036">
    <property type="entry name" value="SEMAPHORIN"/>
    <property type="match status" value="1"/>
</dbReference>
<dbReference type="GeneTree" id="ENSGT00940000159594"/>
<evidence type="ECO:0000256" key="13">
    <source>
        <dbReference type="ARBA" id="ARBA00023319"/>
    </source>
</evidence>
<evidence type="ECO:0000256" key="4">
    <source>
        <dbReference type="ARBA" id="ARBA00022553"/>
    </source>
</evidence>
<dbReference type="InterPro" id="IPR036179">
    <property type="entry name" value="Ig-like_dom_sf"/>
</dbReference>
<dbReference type="GO" id="GO:0005615">
    <property type="term" value="C:extracellular space"/>
    <property type="evidence" value="ECO:0007669"/>
    <property type="project" value="TreeGrafter"/>
</dbReference>
<evidence type="ECO:0000313" key="17">
    <source>
        <dbReference type="Ensembl" id="ENSLACP00000004028.1"/>
    </source>
</evidence>
<dbReference type="GO" id="GO:0007411">
    <property type="term" value="P:axon guidance"/>
    <property type="evidence" value="ECO:0007669"/>
    <property type="project" value="TreeGrafter"/>
</dbReference>
<dbReference type="Pfam" id="PF01437">
    <property type="entry name" value="PSI"/>
    <property type="match status" value="1"/>
</dbReference>
<dbReference type="GO" id="GO:0043931">
    <property type="term" value="P:ossification involved in bone maturation"/>
    <property type="evidence" value="ECO:0007669"/>
    <property type="project" value="TreeGrafter"/>
</dbReference>
<organism evidence="17 18">
    <name type="scientific">Latimeria chalumnae</name>
    <name type="common">Coelacanth</name>
    <dbReference type="NCBI Taxonomy" id="7897"/>
    <lineage>
        <taxon>Eukaryota</taxon>
        <taxon>Metazoa</taxon>
        <taxon>Chordata</taxon>
        <taxon>Craniata</taxon>
        <taxon>Vertebrata</taxon>
        <taxon>Euteleostomi</taxon>
        <taxon>Coelacanthiformes</taxon>
        <taxon>Coelacanthidae</taxon>
        <taxon>Latimeria</taxon>
    </lineage>
</organism>
<evidence type="ECO:0000256" key="12">
    <source>
        <dbReference type="ARBA" id="ARBA00023180"/>
    </source>
</evidence>
<evidence type="ECO:0000256" key="2">
    <source>
        <dbReference type="ARBA" id="ARBA00009492"/>
    </source>
</evidence>
<dbReference type="InterPro" id="IPR036352">
    <property type="entry name" value="Semap_dom_sf"/>
</dbReference>
<dbReference type="GO" id="GO:0045499">
    <property type="term" value="F:chemorepellent activity"/>
    <property type="evidence" value="ECO:0007669"/>
    <property type="project" value="TreeGrafter"/>
</dbReference>
<dbReference type="InterPro" id="IPR027231">
    <property type="entry name" value="Semaphorin"/>
</dbReference>
<reference evidence="18" key="1">
    <citation type="submission" date="2011-08" db="EMBL/GenBank/DDBJ databases">
        <title>The draft genome of Latimeria chalumnae.</title>
        <authorList>
            <person name="Di Palma F."/>
            <person name="Alfoldi J."/>
            <person name="Johnson J."/>
            <person name="Berlin A."/>
            <person name="Gnerre S."/>
            <person name="Jaffe D."/>
            <person name="MacCallum I."/>
            <person name="Young S."/>
            <person name="Walker B.J."/>
            <person name="Lander E."/>
            <person name="Lindblad-Toh K."/>
        </authorList>
    </citation>
    <scope>NUCLEOTIDE SEQUENCE [LARGE SCALE GENOMIC DNA]</scope>
    <source>
        <strain evidence="18">Wild caught</strain>
    </source>
</reference>
<comment type="subcellular location">
    <subcellularLocation>
        <location evidence="1">Membrane</location>
        <topology evidence="1">Single-pass type I membrane protein</topology>
    </subcellularLocation>
</comment>
<dbReference type="SMART" id="SM00423">
    <property type="entry name" value="PSI"/>
    <property type="match status" value="1"/>
</dbReference>
<dbReference type="Proteomes" id="UP000008672">
    <property type="component" value="Unassembled WGS sequence"/>
</dbReference>
<dbReference type="InterPro" id="IPR007110">
    <property type="entry name" value="Ig-like_dom"/>
</dbReference>
<dbReference type="Gene3D" id="3.30.1680.10">
    <property type="entry name" value="ligand-binding face of the semaphorins, domain 2"/>
    <property type="match status" value="1"/>
</dbReference>
<dbReference type="GO" id="GO:0030335">
    <property type="term" value="P:positive regulation of cell migration"/>
    <property type="evidence" value="ECO:0007669"/>
    <property type="project" value="TreeGrafter"/>
</dbReference>
<evidence type="ECO:0000256" key="10">
    <source>
        <dbReference type="ARBA" id="ARBA00023136"/>
    </source>
</evidence>
<dbReference type="SUPFAM" id="SSF48726">
    <property type="entry name" value="Immunoglobulin"/>
    <property type="match status" value="1"/>
</dbReference>
<evidence type="ECO:0000259" key="15">
    <source>
        <dbReference type="PROSITE" id="PS50835"/>
    </source>
</evidence>
<reference evidence="17" key="3">
    <citation type="submission" date="2025-09" db="UniProtKB">
        <authorList>
            <consortium name="Ensembl"/>
        </authorList>
    </citation>
    <scope>IDENTIFICATION</scope>
</reference>
<dbReference type="AlphaFoldDB" id="H3A307"/>
<dbReference type="GO" id="GO:0005886">
    <property type="term" value="C:plasma membrane"/>
    <property type="evidence" value="ECO:0007669"/>
    <property type="project" value="TreeGrafter"/>
</dbReference>
<dbReference type="PANTHER" id="PTHR11036:SF18">
    <property type="entry name" value="SEMAPHORIN-4D"/>
    <property type="match status" value="1"/>
</dbReference>
<dbReference type="HOGENOM" id="CLU_009051_4_0_1"/>
<dbReference type="EMBL" id="AFYH01161110">
    <property type="status" value="NOT_ANNOTATED_CDS"/>
    <property type="molecule type" value="Genomic_DNA"/>
</dbReference>
<gene>
    <name evidence="17" type="primary">SEMA4D</name>
</gene>
<dbReference type="InterPro" id="IPR001627">
    <property type="entry name" value="Semap_dom"/>
</dbReference>
<sequence length="703" mass="79482">EVHLIMFQAPGVFNYSTMLLKEDSRVLYVGAREAIFALNVSNIAEKQQEVSWIVTDEKKNDCVQKGKSRQTECLNYIRVLQKLNDDTLFVCGTYAFQPTCDYLTLKEFKLEGKNEDGKARCPFDPAQSYTSVMVDGELYSGTTYNFLGSEPIIYRNSQQASLSLRTEYAVPWLNALEPSFVFADVIKESQNSPDGDDDKIYFFFTEVAVEYDFIGKLMIPRIARVCKGDQGGQRTLQRKWTSFLKARLVCSLPESKFIFNTIHDVFTLKTPNWKETVFYGVFTSQWNNVAMSAVCAFNMSTVEEVFSRGKYMHSAPVEQSPTKWVRYNGPIPAPRPGACITHEARALNYSSSLHLPDKTLQFVKDRPLMDDPVTSVGNGPKLVKKDVNYTQIIVDRVRALDGNTYDVMFIGTDKGALHKALSYDNEMHIITEVQLFPNFEPVQALEFFSNKDERQLYAGSNAGVVQFPVAFCEKYTTCLDCILARDPYCAWDHHKASCVNVLREDNNKRRLIQNIDGNATVCPASPSLPFTPIDTFSLPPVRTGFLPSPPVTQPEVWSSAESAVVMWLPPLLSDQAQSVSSHGTFHLFCQATGSGTFHIVWGKNGEQTDLYATEQSHPLTGGRVHTISWIKDSITADTEYQCSVSTRGKHVFSKVIITVQQKEVTVEDSWSEEFMNWRSAISDHEKLMKTWKNDWQLCSKPAF</sequence>
<dbReference type="GO" id="GO:0071526">
    <property type="term" value="P:semaphorin-plexin signaling pathway"/>
    <property type="evidence" value="ECO:0007669"/>
    <property type="project" value="TreeGrafter"/>
</dbReference>
<dbReference type="Ensembl" id="ENSLACT00000004064.1">
    <property type="protein sequence ID" value="ENSLACP00000004028.1"/>
    <property type="gene ID" value="ENSLACG00000003586.1"/>
</dbReference>
<accession>H3A307</accession>
<evidence type="ECO:0000256" key="14">
    <source>
        <dbReference type="PROSITE-ProRule" id="PRU00352"/>
    </source>
</evidence>
<reference evidence="17" key="2">
    <citation type="submission" date="2025-08" db="UniProtKB">
        <authorList>
            <consortium name="Ensembl"/>
        </authorList>
    </citation>
    <scope>IDENTIFICATION</scope>
</reference>
<dbReference type="EMBL" id="AFYH01161114">
    <property type="status" value="NOT_ANNOTATED_CDS"/>
    <property type="molecule type" value="Genomic_DNA"/>
</dbReference>
<keyword evidence="8" id="KW-0524">Neurogenesis</keyword>
<keyword evidence="7" id="KW-0221">Differentiation</keyword>
<protein>
    <submittedName>
        <fullName evidence="17">Semaphorin 4D</fullName>
    </submittedName>
</protein>
<dbReference type="FunFam" id="3.30.1680.10:FF:000013">
    <property type="entry name" value="Semaphorin 4D"/>
    <property type="match status" value="1"/>
</dbReference>
<comment type="caution">
    <text evidence="14">Lacks conserved residue(s) required for the propagation of feature annotation.</text>
</comment>
<keyword evidence="13" id="KW-0393">Immunoglobulin domain</keyword>